<evidence type="ECO:0000259" key="2">
    <source>
        <dbReference type="PROSITE" id="PS51352"/>
    </source>
</evidence>
<dbReference type="GO" id="GO:0016209">
    <property type="term" value="F:antioxidant activity"/>
    <property type="evidence" value="ECO:0007669"/>
    <property type="project" value="InterPro"/>
</dbReference>
<evidence type="ECO:0000256" key="1">
    <source>
        <dbReference type="ARBA" id="ARBA00023157"/>
    </source>
</evidence>
<evidence type="ECO:0000313" key="4">
    <source>
        <dbReference type="Proteomes" id="UP000032633"/>
    </source>
</evidence>
<dbReference type="AlphaFoldDB" id="A0A0D5NP14"/>
<accession>A0A0D5NP14</accession>
<organism evidence="3 4">
    <name type="scientific">Paenibacillus beijingensis</name>
    <dbReference type="NCBI Taxonomy" id="1126833"/>
    <lineage>
        <taxon>Bacteria</taxon>
        <taxon>Bacillati</taxon>
        <taxon>Bacillota</taxon>
        <taxon>Bacilli</taxon>
        <taxon>Bacillales</taxon>
        <taxon>Paenibacillaceae</taxon>
        <taxon>Paenibacillus</taxon>
    </lineage>
</organism>
<dbReference type="PANTHER" id="PTHR42852:SF17">
    <property type="entry name" value="THIOREDOXIN-LIKE PROTEIN HI_1115"/>
    <property type="match status" value="1"/>
</dbReference>
<feature type="domain" description="Thioredoxin" evidence="2">
    <location>
        <begin position="47"/>
        <end position="173"/>
    </location>
</feature>
<protein>
    <recommendedName>
        <fullName evidence="2">Thioredoxin domain-containing protein</fullName>
    </recommendedName>
</protein>
<dbReference type="Proteomes" id="UP000032633">
    <property type="component" value="Chromosome"/>
</dbReference>
<dbReference type="InterPro" id="IPR050553">
    <property type="entry name" value="Thioredoxin_ResA/DsbE_sf"/>
</dbReference>
<keyword evidence="4" id="KW-1185">Reference proteome</keyword>
<dbReference type="RefSeq" id="WP_045672330.1">
    <property type="nucleotide sequence ID" value="NZ_CP011058.1"/>
</dbReference>
<dbReference type="SUPFAM" id="SSF52833">
    <property type="entry name" value="Thioredoxin-like"/>
    <property type="match status" value="1"/>
</dbReference>
<keyword evidence="1" id="KW-1015">Disulfide bond</keyword>
<dbReference type="STRING" id="1126833.VN24_23010"/>
<dbReference type="PATRIC" id="fig|1126833.4.peg.5059"/>
<dbReference type="PROSITE" id="PS51352">
    <property type="entry name" value="THIOREDOXIN_2"/>
    <property type="match status" value="1"/>
</dbReference>
<dbReference type="PANTHER" id="PTHR42852">
    <property type="entry name" value="THIOL:DISULFIDE INTERCHANGE PROTEIN DSBE"/>
    <property type="match status" value="1"/>
</dbReference>
<dbReference type="EMBL" id="CP011058">
    <property type="protein sequence ID" value="AJY76905.1"/>
    <property type="molecule type" value="Genomic_DNA"/>
</dbReference>
<dbReference type="Gene3D" id="3.40.30.10">
    <property type="entry name" value="Glutaredoxin"/>
    <property type="match status" value="1"/>
</dbReference>
<dbReference type="OrthoDB" id="25753at2"/>
<dbReference type="Pfam" id="PF00578">
    <property type="entry name" value="AhpC-TSA"/>
    <property type="match status" value="1"/>
</dbReference>
<reference evidence="3 4" key="1">
    <citation type="journal article" date="2015" name="J. Biotechnol.">
        <title>Complete genome sequence of Paenibacillus beijingensis 7188(T) (=DSM 24997(T)), a novel rhizobacterium from jujube garden soil.</title>
        <authorList>
            <person name="Kwak Y."/>
            <person name="Shin J.H."/>
        </authorList>
    </citation>
    <scope>NUCLEOTIDE SEQUENCE [LARGE SCALE GENOMIC DNA]</scope>
    <source>
        <strain evidence="3 4">DSM 24997</strain>
    </source>
</reference>
<dbReference type="GO" id="GO:0016491">
    <property type="term" value="F:oxidoreductase activity"/>
    <property type="evidence" value="ECO:0007669"/>
    <property type="project" value="InterPro"/>
</dbReference>
<sequence length="186" mass="20071">MKKHVPALLILLLLAGWQIYVYASGKVEQEKTAASLTAERPSNKGGASAEPSAGDFALQTLEGDLIKLSDFAGKTVLVNFWASWCKPCSLEMPELISLAEAQPDLAVLAVNLTHTETSLDDVADFARRFNMPFPVLIDESGSIAARYGITSYPTTLVVSADGMLTETIAGQTERKTLERILALLND</sequence>
<proteinExistence type="predicted"/>
<evidence type="ECO:0000313" key="3">
    <source>
        <dbReference type="EMBL" id="AJY76905.1"/>
    </source>
</evidence>
<dbReference type="HOGENOM" id="CLU_042529_11_2_9"/>
<dbReference type="KEGG" id="pbj:VN24_23010"/>
<dbReference type="CDD" id="cd02966">
    <property type="entry name" value="TlpA_like_family"/>
    <property type="match status" value="1"/>
</dbReference>
<dbReference type="InterPro" id="IPR013766">
    <property type="entry name" value="Thioredoxin_domain"/>
</dbReference>
<gene>
    <name evidence="3" type="ORF">VN24_23010</name>
</gene>
<dbReference type="InterPro" id="IPR036249">
    <property type="entry name" value="Thioredoxin-like_sf"/>
</dbReference>
<reference evidence="4" key="2">
    <citation type="submission" date="2015-03" db="EMBL/GenBank/DDBJ databases">
        <title>Genome sequence of Paenibacillus beijingensis strain DSM 24997T.</title>
        <authorList>
            <person name="Kwak Y."/>
            <person name="Shin J.-H."/>
        </authorList>
    </citation>
    <scope>NUCLEOTIDE SEQUENCE [LARGE SCALE GENOMIC DNA]</scope>
    <source>
        <strain evidence="4">DSM 24997</strain>
    </source>
</reference>
<name>A0A0D5NP14_9BACL</name>
<dbReference type="InterPro" id="IPR000866">
    <property type="entry name" value="AhpC/TSA"/>
</dbReference>